<evidence type="ECO:0000256" key="4">
    <source>
        <dbReference type="ARBA" id="ARBA00022679"/>
    </source>
</evidence>
<dbReference type="Pfam" id="PF00535">
    <property type="entry name" value="Glycos_transf_2"/>
    <property type="match status" value="1"/>
</dbReference>
<keyword evidence="4 6" id="KW-0808">Transferase</keyword>
<evidence type="ECO:0000313" key="6">
    <source>
        <dbReference type="EMBL" id="MFD1891438.1"/>
    </source>
</evidence>
<comment type="similarity">
    <text evidence="2">Belongs to the glycosyltransferase 2 family.</text>
</comment>
<dbReference type="InterPro" id="IPR001173">
    <property type="entry name" value="Glyco_trans_2-like"/>
</dbReference>
<dbReference type="PANTHER" id="PTHR43179:SF12">
    <property type="entry name" value="GALACTOFURANOSYLTRANSFERASE GLFT2"/>
    <property type="match status" value="1"/>
</dbReference>
<dbReference type="EC" id="2.4.-.-" evidence="6"/>
<name>A0ABW4S180_9ACTN</name>
<reference evidence="7" key="1">
    <citation type="journal article" date="2019" name="Int. J. Syst. Evol. Microbiol.">
        <title>The Global Catalogue of Microorganisms (GCM) 10K type strain sequencing project: providing services to taxonomists for standard genome sequencing and annotation.</title>
        <authorList>
            <consortium name="The Broad Institute Genomics Platform"/>
            <consortium name="The Broad Institute Genome Sequencing Center for Infectious Disease"/>
            <person name="Wu L."/>
            <person name="Ma J."/>
        </authorList>
    </citation>
    <scope>NUCLEOTIDE SEQUENCE [LARGE SCALE GENOMIC DNA]</scope>
    <source>
        <strain evidence="7">CAIM 431</strain>
    </source>
</reference>
<keyword evidence="7" id="KW-1185">Reference proteome</keyword>
<proteinExistence type="inferred from homology"/>
<evidence type="ECO:0000256" key="2">
    <source>
        <dbReference type="ARBA" id="ARBA00006739"/>
    </source>
</evidence>
<evidence type="ECO:0000313" key="7">
    <source>
        <dbReference type="Proteomes" id="UP001597326"/>
    </source>
</evidence>
<dbReference type="GO" id="GO:0016757">
    <property type="term" value="F:glycosyltransferase activity"/>
    <property type="evidence" value="ECO:0007669"/>
    <property type="project" value="UniProtKB-KW"/>
</dbReference>
<keyword evidence="3 6" id="KW-0328">Glycosyltransferase</keyword>
<dbReference type="EMBL" id="JBHUFZ010000033">
    <property type="protein sequence ID" value="MFD1891438.1"/>
    <property type="molecule type" value="Genomic_DNA"/>
</dbReference>
<dbReference type="SUPFAM" id="SSF53448">
    <property type="entry name" value="Nucleotide-diphospho-sugar transferases"/>
    <property type="match status" value="1"/>
</dbReference>
<dbReference type="InterPro" id="IPR029044">
    <property type="entry name" value="Nucleotide-diphossugar_trans"/>
</dbReference>
<evidence type="ECO:0000256" key="3">
    <source>
        <dbReference type="ARBA" id="ARBA00022676"/>
    </source>
</evidence>
<dbReference type="PANTHER" id="PTHR43179">
    <property type="entry name" value="RHAMNOSYLTRANSFERASE WBBL"/>
    <property type="match status" value="1"/>
</dbReference>
<evidence type="ECO:0000259" key="5">
    <source>
        <dbReference type="Pfam" id="PF00535"/>
    </source>
</evidence>
<dbReference type="Proteomes" id="UP001597326">
    <property type="component" value="Unassembled WGS sequence"/>
</dbReference>
<comment type="pathway">
    <text evidence="1">Cell wall biogenesis; cell wall polysaccharide biosynthesis.</text>
</comment>
<evidence type="ECO:0000256" key="1">
    <source>
        <dbReference type="ARBA" id="ARBA00004776"/>
    </source>
</evidence>
<dbReference type="RefSeq" id="WP_343875830.1">
    <property type="nucleotide sequence ID" value="NZ_BAAAIX010000034.1"/>
</dbReference>
<dbReference type="Gene3D" id="3.90.550.10">
    <property type="entry name" value="Spore Coat Polysaccharide Biosynthesis Protein SpsA, Chain A"/>
    <property type="match status" value="1"/>
</dbReference>
<feature type="domain" description="Glycosyltransferase 2-like" evidence="5">
    <location>
        <begin position="19"/>
        <end position="147"/>
    </location>
</feature>
<organism evidence="6 7">
    <name type="scientific">Luteococcus peritonei</name>
    <dbReference type="NCBI Taxonomy" id="88874"/>
    <lineage>
        <taxon>Bacteria</taxon>
        <taxon>Bacillati</taxon>
        <taxon>Actinomycetota</taxon>
        <taxon>Actinomycetes</taxon>
        <taxon>Propionibacteriales</taxon>
        <taxon>Propionibacteriaceae</taxon>
        <taxon>Luteococcus</taxon>
    </lineage>
</organism>
<accession>A0ABW4S180</accession>
<comment type="caution">
    <text evidence="6">The sequence shown here is derived from an EMBL/GenBank/DDBJ whole genome shotgun (WGS) entry which is preliminary data.</text>
</comment>
<protein>
    <submittedName>
        <fullName evidence="6">Glycosyltransferase family 2 protein</fullName>
        <ecNumber evidence="6">2.4.-.-</ecNumber>
    </submittedName>
</protein>
<sequence length="319" mass="34927">MSEFAQPVSDAPSLVLGVLTFRRNDLLAAVLPRLADQLRAAQQMGHQVRLQVVDNDPDSGARSVVEGLDLGVETRYAHEPRPGLSAARNRLLTEAGEARLLACIDDDEQPGEGWLASLLQTWRESGAQAVTGPVRSEPEGEVDPWTEGTALFARPSHPTGSERPGLATNNLLLDLDFVREHGLRFDDRFGLTGGEDSRFGQALRAAGGRIVWCDEAEVSETVPAARLERRWINDRLVRFGESWVRVRGIDLTGKEALMFRGTALVKGVMKTVEGQAKVVRARRENDPRTEGHWAGERAGGIGLVRGALGINRQEYARKG</sequence>
<gene>
    <name evidence="6" type="ORF">ACFSCS_14790</name>
</gene>